<gene>
    <name evidence="2" type="ORF">DSM106972_031130</name>
</gene>
<dbReference type="Proteomes" id="UP000271624">
    <property type="component" value="Unassembled WGS sequence"/>
</dbReference>
<reference evidence="2" key="2">
    <citation type="journal article" date="2019" name="Genome Biol. Evol.">
        <title>Day and night: Metabolic profiles and evolutionary relationships of six axenic non-marine cyanobacteria.</title>
        <authorList>
            <person name="Will S.E."/>
            <person name="Henke P."/>
            <person name="Boedeker C."/>
            <person name="Huang S."/>
            <person name="Brinkmann H."/>
            <person name="Rohde M."/>
            <person name="Jarek M."/>
            <person name="Friedl T."/>
            <person name="Seufert S."/>
            <person name="Schumacher M."/>
            <person name="Overmann J."/>
            <person name="Neumann-Schaal M."/>
            <person name="Petersen J."/>
        </authorList>
    </citation>
    <scope>NUCLEOTIDE SEQUENCE [LARGE SCALE GENOMIC DNA]</scope>
    <source>
        <strain evidence="2">PCC 7102</strain>
    </source>
</reference>
<evidence type="ECO:0000313" key="3">
    <source>
        <dbReference type="Proteomes" id="UP000271624"/>
    </source>
</evidence>
<protein>
    <recommendedName>
        <fullName evidence="1">NB-ARC domain-containing protein</fullName>
    </recommendedName>
</protein>
<name>A0A433VIJ7_9CYAN</name>
<dbReference type="Pfam" id="PF00931">
    <property type="entry name" value="NB-ARC"/>
    <property type="match status" value="1"/>
</dbReference>
<dbReference type="RefSeq" id="WP_127081623.1">
    <property type="nucleotide sequence ID" value="NZ_RSCL01000007.1"/>
</dbReference>
<dbReference type="AlphaFoldDB" id="A0A433VIJ7"/>
<organism evidence="2 3">
    <name type="scientific">Dulcicalothrix desertica PCC 7102</name>
    <dbReference type="NCBI Taxonomy" id="232991"/>
    <lineage>
        <taxon>Bacteria</taxon>
        <taxon>Bacillati</taxon>
        <taxon>Cyanobacteriota</taxon>
        <taxon>Cyanophyceae</taxon>
        <taxon>Nostocales</taxon>
        <taxon>Calotrichaceae</taxon>
        <taxon>Dulcicalothrix</taxon>
    </lineage>
</organism>
<dbReference type="PRINTS" id="PR00364">
    <property type="entry name" value="DISEASERSIST"/>
</dbReference>
<comment type="caution">
    <text evidence="2">The sequence shown here is derived from an EMBL/GenBank/DDBJ whole genome shotgun (WGS) entry which is preliminary data.</text>
</comment>
<dbReference type="OrthoDB" id="441260at2"/>
<dbReference type="InterPro" id="IPR002182">
    <property type="entry name" value="NB-ARC"/>
</dbReference>
<feature type="domain" description="NB-ARC" evidence="1">
    <location>
        <begin position="157"/>
        <end position="257"/>
    </location>
</feature>
<dbReference type="EMBL" id="RSCL01000007">
    <property type="protein sequence ID" value="RUT05907.1"/>
    <property type="molecule type" value="Genomic_DNA"/>
</dbReference>
<dbReference type="PANTHER" id="PTHR47691:SF3">
    <property type="entry name" value="HTH-TYPE TRANSCRIPTIONAL REGULATOR RV0890C-RELATED"/>
    <property type="match status" value="1"/>
</dbReference>
<evidence type="ECO:0000313" key="2">
    <source>
        <dbReference type="EMBL" id="RUT05907.1"/>
    </source>
</evidence>
<proteinExistence type="predicted"/>
<dbReference type="GO" id="GO:0043531">
    <property type="term" value="F:ADP binding"/>
    <property type="evidence" value="ECO:0007669"/>
    <property type="project" value="InterPro"/>
</dbReference>
<keyword evidence="3" id="KW-1185">Reference proteome</keyword>
<dbReference type="SUPFAM" id="SSF52540">
    <property type="entry name" value="P-loop containing nucleoside triphosphate hydrolases"/>
    <property type="match status" value="1"/>
</dbReference>
<accession>A0A433VIJ7</accession>
<dbReference type="PANTHER" id="PTHR47691">
    <property type="entry name" value="REGULATOR-RELATED"/>
    <property type="match status" value="1"/>
</dbReference>
<sequence>MLLHSSPRSEEFAQKFVEANESWNLEQLYKDITFAKQQEKQLYRKQLTPTEKACLRGLIRGYSPTEIAWELNREPNGLRVELSRGLYRYIESLTGARIKNWSNVSKELEKKGYKFHSIGTNVTANRRDVTCLVSTIENHVDWGEAIDVSIFYGRHTELTTLQHWLKQDKCRLVALLGMGGIGKTALSVKLAQLVQEEFDFVIWRSLRDAPPIEELLDTLIKFFSCQQETNLPQTVGAKISRLIEYLRNARCLIVLDNFDAVLSSGKRAGNYRSGYEDYGELLQRLSETAHQSCLVLTSREKPTEVAAYSGEFLPVRTLQLSGLNNDDAQGILAAKGLTGSEEEIEKLIECYGGNPLALKIAATSIFDLFDGSIADFLHEETTVFNGVRNLLDRQFQRLSPLEEDVMYWTCINREPVQVAQLQADILPAVSKGNVLESLESLTWRSLIEKNRDVIYPISTFTQQPVIMEYMTERLVAGATEEIKTGNIELLNKYALIKANSKDYIRASQIRMILEPILANLQSDLKLQSQVEQKIKNILYNLDDKLSNQPGYRNINLINLLCQLKVDLTGYDFSSLNIW</sequence>
<evidence type="ECO:0000259" key="1">
    <source>
        <dbReference type="Pfam" id="PF00931"/>
    </source>
</evidence>
<reference evidence="2" key="1">
    <citation type="submission" date="2018-12" db="EMBL/GenBank/DDBJ databases">
        <authorList>
            <person name="Will S."/>
            <person name="Neumann-Schaal M."/>
            <person name="Henke P."/>
        </authorList>
    </citation>
    <scope>NUCLEOTIDE SEQUENCE</scope>
    <source>
        <strain evidence="2">PCC 7102</strain>
    </source>
</reference>
<dbReference type="InterPro" id="IPR027417">
    <property type="entry name" value="P-loop_NTPase"/>
</dbReference>
<dbReference type="Gene3D" id="3.40.50.300">
    <property type="entry name" value="P-loop containing nucleotide triphosphate hydrolases"/>
    <property type="match status" value="1"/>
</dbReference>